<accession>A0A0V7ZCX1</accession>
<evidence type="ECO:0000256" key="1">
    <source>
        <dbReference type="ARBA" id="ARBA00004636"/>
    </source>
</evidence>
<comment type="caution">
    <text evidence="10">The sequence shown here is derived from an EMBL/GenBank/DDBJ whole genome shotgun (WGS) entry which is preliminary data.</text>
</comment>
<keyword evidence="8 9" id="KW-0472">Membrane</keyword>
<sequence>MAVSTEKTFAEGTNSPWLIGNARLVDLSGQLLGAHIAHAGLIVFWAGTTTILEVLRFAPGLPLSEQGMTLLPHLATLGWGVGSGGEIIDTYPYFVIGMLHLVASAVLGAGGLFHVFRGPAVLSEAGGQVAKFHYEWYDPKKLGFILGHHLIILGFGALLLVAKAMFFGGIYDANIAEVRLIDNPTLDPKIIFGYLFGLKDGAWTALGMASVDNLEDVIGGHIWIGLILIFGGTWHILVQPFGWVKKLMPIDNGYEILSYSLLGLALMALISSAFVGNNTMVFPSEFYGYNRVGLVSIQLLLGLIAFAGFVWHYWRFRQTSN</sequence>
<dbReference type="InterPro" id="IPR036001">
    <property type="entry name" value="PS_II_antenna-like_sf"/>
</dbReference>
<keyword evidence="6" id="KW-0157">Chromophore</keyword>
<keyword evidence="2" id="KW-0148">Chlorophyll</keyword>
<dbReference type="Proteomes" id="UP000053372">
    <property type="component" value="Unassembled WGS sequence"/>
</dbReference>
<evidence type="ECO:0000256" key="9">
    <source>
        <dbReference type="SAM" id="Phobius"/>
    </source>
</evidence>
<dbReference type="EMBL" id="LMTZ01000157">
    <property type="protein sequence ID" value="KST62388.1"/>
    <property type="molecule type" value="Genomic_DNA"/>
</dbReference>
<dbReference type="GO" id="GO:0009767">
    <property type="term" value="P:photosynthetic electron transport chain"/>
    <property type="evidence" value="ECO:0007669"/>
    <property type="project" value="InterPro"/>
</dbReference>
<evidence type="ECO:0000256" key="5">
    <source>
        <dbReference type="ARBA" id="ARBA00022989"/>
    </source>
</evidence>
<dbReference type="SUPFAM" id="SSF161077">
    <property type="entry name" value="Photosystem II antenna protein-like"/>
    <property type="match status" value="1"/>
</dbReference>
<evidence type="ECO:0000256" key="4">
    <source>
        <dbReference type="ARBA" id="ARBA00022692"/>
    </source>
</evidence>
<feature type="transmembrane region" description="Helical" evidence="9">
    <location>
        <begin position="295"/>
        <end position="314"/>
    </location>
</feature>
<dbReference type="GO" id="GO:0009521">
    <property type="term" value="C:photosystem"/>
    <property type="evidence" value="ECO:0007669"/>
    <property type="project" value="InterPro"/>
</dbReference>
<keyword evidence="4 9" id="KW-0812">Transmembrane</keyword>
<evidence type="ECO:0000256" key="6">
    <source>
        <dbReference type="ARBA" id="ARBA00022991"/>
    </source>
</evidence>
<feature type="transmembrane region" description="Helical" evidence="9">
    <location>
        <begin position="94"/>
        <end position="116"/>
    </location>
</feature>
<dbReference type="GO" id="GO:0016168">
    <property type="term" value="F:chlorophyll binding"/>
    <property type="evidence" value="ECO:0007669"/>
    <property type="project" value="UniProtKB-KW"/>
</dbReference>
<evidence type="ECO:0000313" key="11">
    <source>
        <dbReference type="Proteomes" id="UP000053372"/>
    </source>
</evidence>
<comment type="subcellular location">
    <subcellularLocation>
        <location evidence="1">Cellular thylakoid membrane</location>
        <topology evidence="1">Multi-pass membrane protein</topology>
    </subcellularLocation>
</comment>
<dbReference type="InterPro" id="IPR000932">
    <property type="entry name" value="PS_antenna-like"/>
</dbReference>
<dbReference type="AlphaFoldDB" id="A0A0V7ZCX1"/>
<feature type="transmembrane region" description="Helical" evidence="9">
    <location>
        <begin position="256"/>
        <end position="275"/>
    </location>
</feature>
<protein>
    <submittedName>
        <fullName evidence="10">Light-harvesting protein</fullName>
    </submittedName>
</protein>
<evidence type="ECO:0000256" key="3">
    <source>
        <dbReference type="ARBA" id="ARBA00022531"/>
    </source>
</evidence>
<reference evidence="10 11" key="1">
    <citation type="journal article" date="2015" name="Genome Announc.">
        <title>Draft Genome of the Euendolithic (true boring) Cyanobacterium Mastigocoleus testarum strain BC008.</title>
        <authorList>
            <person name="Guida B.S."/>
            <person name="Garcia-Pichel F."/>
        </authorList>
    </citation>
    <scope>NUCLEOTIDE SEQUENCE [LARGE SCALE GENOMIC DNA]</scope>
    <source>
        <strain evidence="10 11">BC008</strain>
    </source>
</reference>
<keyword evidence="7" id="KW-0793">Thylakoid</keyword>
<evidence type="ECO:0000313" key="10">
    <source>
        <dbReference type="EMBL" id="KST62388.1"/>
    </source>
</evidence>
<name>A0A0V7ZCX1_9CYAN</name>
<evidence type="ECO:0000256" key="8">
    <source>
        <dbReference type="ARBA" id="ARBA00023136"/>
    </source>
</evidence>
<dbReference type="Pfam" id="PF00421">
    <property type="entry name" value="PSII"/>
    <property type="match status" value="1"/>
</dbReference>
<organism evidence="10 11">
    <name type="scientific">Mastigocoleus testarum BC008</name>
    <dbReference type="NCBI Taxonomy" id="371196"/>
    <lineage>
        <taxon>Bacteria</taxon>
        <taxon>Bacillati</taxon>
        <taxon>Cyanobacteriota</taxon>
        <taxon>Cyanophyceae</taxon>
        <taxon>Nostocales</taxon>
        <taxon>Hapalosiphonaceae</taxon>
        <taxon>Mastigocoleus</taxon>
    </lineage>
</organism>
<keyword evidence="3" id="KW-0602">Photosynthesis</keyword>
<keyword evidence="11" id="KW-1185">Reference proteome</keyword>
<proteinExistence type="predicted"/>
<dbReference type="GO" id="GO:0031676">
    <property type="term" value="C:plasma membrane-derived thylakoid membrane"/>
    <property type="evidence" value="ECO:0007669"/>
    <property type="project" value="UniProtKB-SubCell"/>
</dbReference>
<evidence type="ECO:0000256" key="2">
    <source>
        <dbReference type="ARBA" id="ARBA00022494"/>
    </source>
</evidence>
<evidence type="ECO:0000256" key="7">
    <source>
        <dbReference type="ARBA" id="ARBA00023078"/>
    </source>
</evidence>
<dbReference type="RefSeq" id="WP_027841484.1">
    <property type="nucleotide sequence ID" value="NZ_LMTZ01000157.1"/>
</dbReference>
<feature type="transmembrane region" description="Helical" evidence="9">
    <location>
        <begin position="222"/>
        <end position="244"/>
    </location>
</feature>
<dbReference type="OrthoDB" id="476704at2"/>
<feature type="transmembrane region" description="Helical" evidence="9">
    <location>
        <begin position="150"/>
        <end position="171"/>
    </location>
</feature>
<gene>
    <name evidence="10" type="ORF">BC008_09465</name>
</gene>
<keyword evidence="5 9" id="KW-1133">Transmembrane helix</keyword>